<reference evidence="1 2" key="1">
    <citation type="submission" date="2020-02" db="EMBL/GenBank/DDBJ databases">
        <authorList>
            <person name="Brisse S."/>
        </authorList>
    </citation>
    <scope>NUCLEOTIDE SEQUENCE [LARGE SCALE GENOMIC DNA]</scope>
    <source>
        <strain evidence="1">CIP107547</strain>
    </source>
</reference>
<gene>
    <name evidence="1" type="ORF">CIP107547_01935</name>
</gene>
<dbReference type="AlphaFoldDB" id="A0A0D6GPG4"/>
<proteinExistence type="predicted"/>
<dbReference type="KEGG" id="cdip:ERS451417_01739"/>
<evidence type="ECO:0000313" key="2">
    <source>
        <dbReference type="Proteomes" id="UP000480222"/>
    </source>
</evidence>
<dbReference type="EMBL" id="CADDAV010000022">
    <property type="protein sequence ID" value="CAB0614566.1"/>
    <property type="molecule type" value="Genomic_DNA"/>
</dbReference>
<dbReference type="RefSeq" id="WP_003852345.1">
    <property type="nucleotide sequence ID" value="NZ_CAJDXW010000002.1"/>
</dbReference>
<dbReference type="OrthoDB" id="4426143at2"/>
<accession>A0A0D6GPG4</accession>
<comment type="caution">
    <text evidence="1">The sequence shown here is derived from an EMBL/GenBank/DDBJ whole genome shotgun (WGS) entry which is preliminary data.</text>
</comment>
<name>A0A0D6GPG4_CORDP</name>
<dbReference type="OMA" id="CTSTRAW"/>
<dbReference type="GeneID" id="29421663"/>
<dbReference type="Proteomes" id="UP000480222">
    <property type="component" value="Unassembled WGS sequence"/>
</dbReference>
<evidence type="ECO:0000313" key="1">
    <source>
        <dbReference type="EMBL" id="CAB0614566.1"/>
    </source>
</evidence>
<sequence length="223" mass="24592">MQVIHRHRELTQEIFNIGDEVATYIENLGEAIADWDAELVEDCVAELKDIIAEARHDSRVVINELVGIRQALTSGLASGTVGISDPVVEDVIRPVVVTADSLRDRFPIRNSPVIVRELSLALEARTDLVCSVLDNAVQWELQQTERAARDLNSVNVALLYARVGEIVLSAAQAWLDVVAVEHPGFTRTMRGAHPPRFLNERARIDAIVAKVAAKRQDSGKYVG</sequence>
<protein>
    <submittedName>
        <fullName evidence="1">Uncharacterized protein</fullName>
    </submittedName>
</protein>
<organism evidence="1 2">
    <name type="scientific">Corynebacterium diphtheriae</name>
    <dbReference type="NCBI Taxonomy" id="1717"/>
    <lineage>
        <taxon>Bacteria</taxon>
        <taxon>Bacillati</taxon>
        <taxon>Actinomycetota</taxon>
        <taxon>Actinomycetes</taxon>
        <taxon>Mycobacteriales</taxon>
        <taxon>Corynebacteriaceae</taxon>
        <taxon>Corynebacterium</taxon>
    </lineage>
</organism>